<reference evidence="1 2" key="1">
    <citation type="journal article" date="2011" name="Genome Biol.">
        <title>Comparative genome sequence analysis underscores mycoparasitism as the ancestral life style of Trichoderma.</title>
        <authorList>
            <person name="Kubicek C.P."/>
            <person name="Herrera-Estrella A."/>
            <person name="Seidl-Seiboth V."/>
            <person name="Martinez D.A."/>
            <person name="Druzhinina I.S."/>
            <person name="Thon M."/>
            <person name="Zeilinger S."/>
            <person name="Casas-Flores S."/>
            <person name="Horwitz B.A."/>
            <person name="Mukherjee P.K."/>
            <person name="Mukherjee M."/>
            <person name="Kredics L."/>
            <person name="Alcaraz L.D."/>
            <person name="Aerts A."/>
            <person name="Antal Z."/>
            <person name="Atanasova L."/>
            <person name="Cervantes-Badillo M.G."/>
            <person name="Challacombe J."/>
            <person name="Chertkov O."/>
            <person name="McCluskey K."/>
            <person name="Coulpier F."/>
            <person name="Deshpande N."/>
            <person name="von Doehren H."/>
            <person name="Ebbole D.J."/>
            <person name="Esquivel-Naranjo E.U."/>
            <person name="Fekete E."/>
            <person name="Flipphi M."/>
            <person name="Glaser F."/>
            <person name="Gomez-Rodriguez E.Y."/>
            <person name="Gruber S."/>
            <person name="Han C."/>
            <person name="Henrissat B."/>
            <person name="Hermosa R."/>
            <person name="Hernandez-Onate M."/>
            <person name="Karaffa L."/>
            <person name="Kosti I."/>
            <person name="Le Crom S."/>
            <person name="Lindquist E."/>
            <person name="Lucas S."/>
            <person name="Luebeck M."/>
            <person name="Luebeck P.S."/>
            <person name="Margeot A."/>
            <person name="Metz B."/>
            <person name="Misra M."/>
            <person name="Nevalainen H."/>
            <person name="Omann M."/>
            <person name="Packer N."/>
            <person name="Perrone G."/>
            <person name="Uresti-Rivera E.E."/>
            <person name="Salamov A."/>
            <person name="Schmoll M."/>
            <person name="Seiboth B."/>
            <person name="Shapiro H."/>
            <person name="Sukno S."/>
            <person name="Tamayo-Ramos J.A."/>
            <person name="Tisch D."/>
            <person name="Wiest A."/>
            <person name="Wilkinson H.H."/>
            <person name="Zhang M."/>
            <person name="Coutinho P.M."/>
            <person name="Kenerley C.M."/>
            <person name="Monte E."/>
            <person name="Baker S.E."/>
            <person name="Grigoriev I.V."/>
        </authorList>
    </citation>
    <scope>NUCLEOTIDE SEQUENCE [LARGE SCALE GENOMIC DNA]</scope>
    <source>
        <strain evidence="2">ATCC 20476 / IMI 206040</strain>
    </source>
</reference>
<dbReference type="Proteomes" id="UP000005426">
    <property type="component" value="Unassembled WGS sequence"/>
</dbReference>
<dbReference type="HOGENOM" id="CLU_1875709_0_0_1"/>
<accession>G9NF34</accession>
<evidence type="ECO:0000313" key="1">
    <source>
        <dbReference type="EMBL" id="EHK50552.1"/>
    </source>
</evidence>
<organism evidence="1 2">
    <name type="scientific">Hypocrea atroviridis (strain ATCC 20476 / IMI 206040)</name>
    <name type="common">Trichoderma atroviride</name>
    <dbReference type="NCBI Taxonomy" id="452589"/>
    <lineage>
        <taxon>Eukaryota</taxon>
        <taxon>Fungi</taxon>
        <taxon>Dikarya</taxon>
        <taxon>Ascomycota</taxon>
        <taxon>Pezizomycotina</taxon>
        <taxon>Sordariomycetes</taxon>
        <taxon>Hypocreomycetidae</taxon>
        <taxon>Hypocreales</taxon>
        <taxon>Hypocreaceae</taxon>
        <taxon>Trichoderma</taxon>
    </lineage>
</organism>
<sequence>MLAHFLAFTLPHSLLVHIHFTPVLFNQLQFEGLRIQGHHHTIVTVNMSLLFWALRVLPNSDRTLHNRYSPFALSKTIITIQDTTDAAGRSTVYHRASSEASISQYIQLDERNLLLVSFITPEALLEMPRSRDQCLS</sequence>
<comment type="caution">
    <text evidence="1">The sequence shown here is derived from an EMBL/GenBank/DDBJ whole genome shotgun (WGS) entry which is preliminary data.</text>
</comment>
<proteinExistence type="predicted"/>
<name>G9NF34_HYPAI</name>
<protein>
    <submittedName>
        <fullName evidence="1">Uncharacterized protein</fullName>
    </submittedName>
</protein>
<dbReference type="AlphaFoldDB" id="G9NF34"/>
<evidence type="ECO:0000313" key="2">
    <source>
        <dbReference type="Proteomes" id="UP000005426"/>
    </source>
</evidence>
<dbReference type="EMBL" id="ABDG02000013">
    <property type="protein sequence ID" value="EHK50552.1"/>
    <property type="molecule type" value="Genomic_DNA"/>
</dbReference>
<keyword evidence="2" id="KW-1185">Reference proteome</keyword>
<gene>
    <name evidence="1" type="ORF">TRIATDRAFT_296965</name>
</gene>